<evidence type="ECO:0000313" key="5">
    <source>
        <dbReference type="EMBL" id="USQ74779.1"/>
    </source>
</evidence>
<keyword evidence="6" id="KW-1185">Reference proteome</keyword>
<dbReference type="Proteomes" id="UP001056535">
    <property type="component" value="Chromosome"/>
</dbReference>
<feature type="signal peptide" evidence="2">
    <location>
        <begin position="1"/>
        <end position="25"/>
    </location>
</feature>
<accession>A0ABY4YDZ5</accession>
<keyword evidence="2" id="KW-0732">Signal</keyword>
<dbReference type="Pfam" id="PF01433">
    <property type="entry name" value="Peptidase_M1"/>
    <property type="match status" value="1"/>
</dbReference>
<gene>
    <name evidence="5" type="ORF">NF557_08830</name>
</gene>
<dbReference type="EMBL" id="CP099490">
    <property type="protein sequence ID" value="USQ74779.1"/>
    <property type="molecule type" value="Genomic_DNA"/>
</dbReference>
<evidence type="ECO:0000259" key="4">
    <source>
        <dbReference type="Pfam" id="PF17900"/>
    </source>
</evidence>
<dbReference type="Pfam" id="PF17900">
    <property type="entry name" value="Peptidase_M1_N"/>
    <property type="match status" value="1"/>
</dbReference>
<dbReference type="Pfam" id="PF20773">
    <property type="entry name" value="InhA-like_MAM"/>
    <property type="match status" value="1"/>
</dbReference>
<dbReference type="Gene3D" id="2.60.40.1730">
    <property type="entry name" value="tricorn interacting facor f3 domain"/>
    <property type="match status" value="1"/>
</dbReference>
<dbReference type="PANTHER" id="PTHR11533:SF297">
    <property type="entry name" value="AMINOPEPTIDASE N"/>
    <property type="match status" value="1"/>
</dbReference>
<feature type="chain" id="PRO_5047075999" description="Membrane alanyl aminopeptidase" evidence="2">
    <location>
        <begin position="26"/>
        <end position="709"/>
    </location>
</feature>
<feature type="domain" description="Aminopeptidase N-like N-terminal" evidence="4">
    <location>
        <begin position="58"/>
        <end position="227"/>
    </location>
</feature>
<dbReference type="SUPFAM" id="SSF63737">
    <property type="entry name" value="Leukotriene A4 hydrolase N-terminal domain"/>
    <property type="match status" value="1"/>
</dbReference>
<dbReference type="SUPFAM" id="SSF55486">
    <property type="entry name" value="Metalloproteases ('zincins'), catalytic domain"/>
    <property type="match status" value="1"/>
</dbReference>
<dbReference type="InterPro" id="IPR027268">
    <property type="entry name" value="Peptidase_M4/M1_CTD_sf"/>
</dbReference>
<dbReference type="InterPro" id="IPR042097">
    <property type="entry name" value="Aminopeptidase_N-like_N_sf"/>
</dbReference>
<protein>
    <recommendedName>
        <fullName evidence="7">Membrane alanyl aminopeptidase</fullName>
    </recommendedName>
</protein>
<dbReference type="PANTHER" id="PTHR11533">
    <property type="entry name" value="PROTEASE M1 ZINC METALLOPROTEASE"/>
    <property type="match status" value="1"/>
</dbReference>
<dbReference type="InterPro" id="IPR050344">
    <property type="entry name" value="Peptidase_M1_aminopeptidases"/>
</dbReference>
<name>A0ABY4YDZ5_9MICO</name>
<evidence type="ECO:0008006" key="7">
    <source>
        <dbReference type="Google" id="ProtNLM"/>
    </source>
</evidence>
<dbReference type="InterPro" id="IPR014782">
    <property type="entry name" value="Peptidase_M1_dom"/>
</dbReference>
<evidence type="ECO:0000256" key="1">
    <source>
        <dbReference type="SAM" id="MobiDB-lite"/>
    </source>
</evidence>
<evidence type="ECO:0000259" key="3">
    <source>
        <dbReference type="Pfam" id="PF01433"/>
    </source>
</evidence>
<evidence type="ECO:0000256" key="2">
    <source>
        <dbReference type="SAM" id="SignalP"/>
    </source>
</evidence>
<feature type="domain" description="Peptidase M1 membrane alanine aminopeptidase" evidence="3">
    <location>
        <begin position="525"/>
        <end position="669"/>
    </location>
</feature>
<dbReference type="CDD" id="cd09603">
    <property type="entry name" value="M1_APN_like"/>
    <property type="match status" value="1"/>
</dbReference>
<dbReference type="InterPro" id="IPR045357">
    <property type="entry name" value="Aminopeptidase_N-like_N"/>
</dbReference>
<feature type="region of interest" description="Disordered" evidence="1">
    <location>
        <begin position="24"/>
        <end position="46"/>
    </location>
</feature>
<dbReference type="Gene3D" id="1.10.390.10">
    <property type="entry name" value="Neutral Protease Domain 2"/>
    <property type="match status" value="1"/>
</dbReference>
<reference evidence="5" key="1">
    <citation type="submission" date="2022-06" db="EMBL/GenBank/DDBJ databases">
        <title>Ornithinimicrobium JY.X270.</title>
        <authorList>
            <person name="Huang Y."/>
        </authorList>
    </citation>
    <scope>NUCLEOTIDE SEQUENCE</scope>
    <source>
        <strain evidence="5">JY.X270</strain>
    </source>
</reference>
<evidence type="ECO:0000313" key="6">
    <source>
        <dbReference type="Proteomes" id="UP001056535"/>
    </source>
</evidence>
<organism evidence="5 6">
    <name type="scientific">Ornithinimicrobium cryptoxanthini</name>
    <dbReference type="NCBI Taxonomy" id="2934161"/>
    <lineage>
        <taxon>Bacteria</taxon>
        <taxon>Bacillati</taxon>
        <taxon>Actinomycetota</taxon>
        <taxon>Actinomycetes</taxon>
        <taxon>Micrococcales</taxon>
        <taxon>Ornithinimicrobiaceae</taxon>
        <taxon>Ornithinimicrobium</taxon>
    </lineage>
</organism>
<dbReference type="RefSeq" id="WP_252618833.1">
    <property type="nucleotide sequence ID" value="NZ_CP099490.1"/>
</dbReference>
<sequence>MYRSKSALISLVAAASLILPAGAVAHGDRDRPDPQPGAVGVGDPYFPTDGNGGYDVRHYDLDLRYDPETDVLDGRAKISARATQHLSSFNLDLQGLEVESVRVDGKQARWERDGDELTVTPRRALRDHRRFQVVVTYSGIPEAASDILGAGGFLHTDDGALAVGQPHAAATWFPVNDHPIDKASYDIEITVPKGLEAISNGVLEDRDTRRGWTTWEWSAREPMASYLTVLAIGDFDLRKYREDGIRYWDAVDVDLVTTSEARTGEYVAGAVGADLSYQRLGRTLSVPAGGASLTFWLDRRVEPEWDFMIVEAAPAGTGDWTTLPPLEGHATQSTGFGCQNLLGIHPFLEHYLTPDGFDCTPAGTTGDWWAATGVSAGYEQWTIDLGAYAGGDVQVAISYVSDEVVSLSGLFVDDVVVSTGEGTTSFEDDGDPLDGWTVLGAPPDSPGNVVDWAVMAGEEIPPTTGEIIDAALARQPEVIDFLAGIFGDYPFRTAGAIVDDYPELFFALETQTRPIYGLVFFSDEFSAESVVVHELAHQWTGDLLTVEQWQHIWLNEGFATYTEWLWAEREGWTSAQEIFEGVTSAPADDPFWEVIIGDPGPDLMFDFAVYYRGAATLHALRLLVGDDAFFTILSTWVEEHEGGHVTTDDFIAHAEQVSGIQLDEFFEQWLFTAAKPSGLPEVPALMSSESLQNLLVPDLHSREQAEVRH</sequence>
<proteinExistence type="predicted"/>